<evidence type="ECO:0000256" key="3">
    <source>
        <dbReference type="ARBA" id="ARBA00012520"/>
    </source>
</evidence>
<dbReference type="InterPro" id="IPR008594">
    <property type="entry name" value="DcpS/DCS2"/>
</dbReference>
<evidence type="ECO:0000256" key="4">
    <source>
        <dbReference type="ARBA" id="ARBA00015636"/>
    </source>
</evidence>
<dbReference type="AlphaFoldDB" id="A0A2G8L7P1"/>
<evidence type="ECO:0000256" key="9">
    <source>
        <dbReference type="ARBA" id="ARBA00048222"/>
    </source>
</evidence>
<dbReference type="Proteomes" id="UP000230750">
    <property type="component" value="Unassembled WGS sequence"/>
</dbReference>
<comment type="similarity">
    <text evidence="2">Belongs to the HIT family.</text>
</comment>
<gene>
    <name evidence="10" type="ORF">BSL78_06809</name>
</gene>
<proteinExistence type="inferred from homology"/>
<dbReference type="GO" id="GO:0000932">
    <property type="term" value="C:P-body"/>
    <property type="evidence" value="ECO:0007669"/>
    <property type="project" value="TreeGrafter"/>
</dbReference>
<dbReference type="GO" id="GO:0005634">
    <property type="term" value="C:nucleus"/>
    <property type="evidence" value="ECO:0007669"/>
    <property type="project" value="UniProtKB-SubCell"/>
</dbReference>
<comment type="caution">
    <text evidence="10">The sequence shown here is derived from an EMBL/GenBank/DDBJ whole genome shotgun (WGS) entry which is preliminary data.</text>
</comment>
<name>A0A2G8L7P1_STIJA</name>
<evidence type="ECO:0000256" key="2">
    <source>
        <dbReference type="ARBA" id="ARBA00010208"/>
    </source>
</evidence>
<comment type="catalytic activity">
    <reaction evidence="9">
        <text>a 5'-end (N(7)-methyl 5'-triphosphoguanosine)-ribonucleoside in mRNA + H2O = N(7)-methyl-GMP + a 5'-end diphospho-ribonucleoside in mRNA + 2 H(+)</text>
        <dbReference type="Rhea" id="RHEA:65388"/>
        <dbReference type="Rhea" id="RHEA-COMP:17165"/>
        <dbReference type="Rhea" id="RHEA-COMP:17167"/>
        <dbReference type="ChEBI" id="CHEBI:15377"/>
        <dbReference type="ChEBI" id="CHEBI:15378"/>
        <dbReference type="ChEBI" id="CHEBI:58285"/>
        <dbReference type="ChEBI" id="CHEBI:156461"/>
        <dbReference type="ChEBI" id="CHEBI:167616"/>
        <dbReference type="EC" id="3.6.1.59"/>
    </reaction>
</comment>
<keyword evidence="11" id="KW-1185">Reference proteome</keyword>
<dbReference type="STRING" id="307972.A0A2G8L7P1"/>
<dbReference type="PANTHER" id="PTHR12978:SF0">
    <property type="entry name" value="M7GPPPX DIPHOSPHATASE"/>
    <property type="match status" value="1"/>
</dbReference>
<accession>A0A2G8L7P1</accession>
<sequence length="168" mass="19710">MNVKLGLQHLEKKAESEHIIYEDPDPEVGFVLLPDMKWDGQKIDALHLIAICHKRGLKSLRDLNKEHIPLLKNIREKCLEAVKTKYAVGREQLRMYFHYQASYYQLHVHVTHLRNHAPGIQTEKAHLLSDIIENIELMPDYYQRKSLTFSLRESDGLLDRFRKAGKVE</sequence>
<evidence type="ECO:0000256" key="7">
    <source>
        <dbReference type="ARBA" id="ARBA00029885"/>
    </source>
</evidence>
<organism evidence="10 11">
    <name type="scientific">Stichopus japonicus</name>
    <name type="common">Sea cucumber</name>
    <dbReference type="NCBI Taxonomy" id="307972"/>
    <lineage>
        <taxon>Eukaryota</taxon>
        <taxon>Metazoa</taxon>
        <taxon>Echinodermata</taxon>
        <taxon>Eleutherozoa</taxon>
        <taxon>Echinozoa</taxon>
        <taxon>Holothuroidea</taxon>
        <taxon>Aspidochirotacea</taxon>
        <taxon>Aspidochirotida</taxon>
        <taxon>Stichopodidae</taxon>
        <taxon>Apostichopus</taxon>
    </lineage>
</organism>
<dbReference type="GO" id="GO:0000290">
    <property type="term" value="P:deadenylation-dependent decapping of nuclear-transcribed mRNA"/>
    <property type="evidence" value="ECO:0007669"/>
    <property type="project" value="InterPro"/>
</dbReference>
<keyword evidence="6" id="KW-0539">Nucleus</keyword>
<dbReference type="InterPro" id="IPR036265">
    <property type="entry name" value="HIT-like_sf"/>
</dbReference>
<dbReference type="EMBL" id="MRZV01000181">
    <property type="protein sequence ID" value="PIK56281.1"/>
    <property type="molecule type" value="Genomic_DNA"/>
</dbReference>
<protein>
    <recommendedName>
        <fullName evidence="4">m7GpppX diphosphatase</fullName>
        <ecNumber evidence="3">3.6.1.59</ecNumber>
    </recommendedName>
    <alternativeName>
        <fullName evidence="8">Decapping scavenger enzyme</fullName>
    </alternativeName>
    <alternativeName>
        <fullName evidence="7">Scavenger mRNA-decapping enzyme DcpS</fullName>
    </alternativeName>
</protein>
<evidence type="ECO:0000256" key="1">
    <source>
        <dbReference type="ARBA" id="ARBA00004123"/>
    </source>
</evidence>
<dbReference type="SUPFAM" id="SSF54197">
    <property type="entry name" value="HIT-like"/>
    <property type="match status" value="1"/>
</dbReference>
<evidence type="ECO:0000313" key="11">
    <source>
        <dbReference type="Proteomes" id="UP000230750"/>
    </source>
</evidence>
<evidence type="ECO:0000313" key="10">
    <source>
        <dbReference type="EMBL" id="PIK56281.1"/>
    </source>
</evidence>
<dbReference type="Gene3D" id="3.30.428.10">
    <property type="entry name" value="HIT-like"/>
    <property type="match status" value="1"/>
</dbReference>
<evidence type="ECO:0000256" key="5">
    <source>
        <dbReference type="ARBA" id="ARBA00022801"/>
    </source>
</evidence>
<dbReference type="OrthoDB" id="10264956at2759"/>
<dbReference type="PANTHER" id="PTHR12978">
    <property type="entry name" value="HISTIDINE TRIAD HIT PROTEIN MEMBER"/>
    <property type="match status" value="1"/>
</dbReference>
<evidence type="ECO:0000256" key="6">
    <source>
        <dbReference type="ARBA" id="ARBA00023242"/>
    </source>
</evidence>
<dbReference type="GO" id="GO:0140932">
    <property type="term" value="F:5'-(N(7)-methyl 5'-triphosphoguanosine)-[mRNA] diphosphatase activity"/>
    <property type="evidence" value="ECO:0007669"/>
    <property type="project" value="UniProtKB-EC"/>
</dbReference>
<evidence type="ECO:0000256" key="8">
    <source>
        <dbReference type="ARBA" id="ARBA00030609"/>
    </source>
</evidence>
<keyword evidence="5" id="KW-0378">Hydrolase</keyword>
<dbReference type="GO" id="GO:0000340">
    <property type="term" value="F:RNA 7-methylguanosine cap binding"/>
    <property type="evidence" value="ECO:0007669"/>
    <property type="project" value="TreeGrafter"/>
</dbReference>
<reference evidence="10 11" key="1">
    <citation type="journal article" date="2017" name="PLoS Biol.">
        <title>The sea cucumber genome provides insights into morphological evolution and visceral regeneration.</title>
        <authorList>
            <person name="Zhang X."/>
            <person name="Sun L."/>
            <person name="Yuan J."/>
            <person name="Sun Y."/>
            <person name="Gao Y."/>
            <person name="Zhang L."/>
            <person name="Li S."/>
            <person name="Dai H."/>
            <person name="Hamel J.F."/>
            <person name="Liu C."/>
            <person name="Yu Y."/>
            <person name="Liu S."/>
            <person name="Lin W."/>
            <person name="Guo K."/>
            <person name="Jin S."/>
            <person name="Xu P."/>
            <person name="Storey K.B."/>
            <person name="Huan P."/>
            <person name="Zhang T."/>
            <person name="Zhou Y."/>
            <person name="Zhang J."/>
            <person name="Lin C."/>
            <person name="Li X."/>
            <person name="Xing L."/>
            <person name="Huo D."/>
            <person name="Sun M."/>
            <person name="Wang L."/>
            <person name="Mercier A."/>
            <person name="Li F."/>
            <person name="Yang H."/>
            <person name="Xiang J."/>
        </authorList>
    </citation>
    <scope>NUCLEOTIDE SEQUENCE [LARGE SCALE GENOMIC DNA]</scope>
    <source>
        <strain evidence="10">Shaxun</strain>
        <tissue evidence="10">Muscle</tissue>
    </source>
</reference>
<dbReference type="Pfam" id="PF11969">
    <property type="entry name" value="DcpS_C"/>
    <property type="match status" value="1"/>
</dbReference>
<comment type="subcellular location">
    <subcellularLocation>
        <location evidence="1">Nucleus</location>
    </subcellularLocation>
</comment>
<dbReference type="FunFam" id="3.30.428.10:FF:000006">
    <property type="entry name" value="m7GpppX diphosphatase"/>
    <property type="match status" value="1"/>
</dbReference>
<dbReference type="EC" id="3.6.1.59" evidence="3"/>